<protein>
    <recommendedName>
        <fullName evidence="1">JmjC domain-containing protein</fullName>
    </recommendedName>
</protein>
<keyword evidence="3" id="KW-1185">Reference proteome</keyword>
<dbReference type="Pfam" id="PF13621">
    <property type="entry name" value="Cupin_8"/>
    <property type="match status" value="1"/>
</dbReference>
<reference evidence="2" key="1">
    <citation type="submission" date="2023-03" db="EMBL/GenBank/DDBJ databases">
        <title>Massive genome expansion in bonnet fungi (Mycena s.s.) driven by repeated elements and novel gene families across ecological guilds.</title>
        <authorList>
            <consortium name="Lawrence Berkeley National Laboratory"/>
            <person name="Harder C.B."/>
            <person name="Miyauchi S."/>
            <person name="Viragh M."/>
            <person name="Kuo A."/>
            <person name="Thoen E."/>
            <person name="Andreopoulos B."/>
            <person name="Lu D."/>
            <person name="Skrede I."/>
            <person name="Drula E."/>
            <person name="Henrissat B."/>
            <person name="Morin E."/>
            <person name="Kohler A."/>
            <person name="Barry K."/>
            <person name="LaButti K."/>
            <person name="Morin E."/>
            <person name="Salamov A."/>
            <person name="Lipzen A."/>
            <person name="Mereny Z."/>
            <person name="Hegedus B."/>
            <person name="Baldrian P."/>
            <person name="Stursova M."/>
            <person name="Weitz H."/>
            <person name="Taylor A."/>
            <person name="Grigoriev I.V."/>
            <person name="Nagy L.G."/>
            <person name="Martin F."/>
            <person name="Kauserud H."/>
        </authorList>
    </citation>
    <scope>NUCLEOTIDE SEQUENCE</scope>
    <source>
        <strain evidence="2">CBHHK182m</strain>
    </source>
</reference>
<comment type="caution">
    <text evidence="2">The sequence shown here is derived from an EMBL/GenBank/DDBJ whole genome shotgun (WGS) entry which is preliminary data.</text>
</comment>
<sequence length="384" mass="41958">MVTFSNILLALNLDDLAPCGALYHRLLAEIHKDAASNPSEELAQELDQIVAEAYANLATTSLHRWRRLHTDASIASALVSTPLDAIAKLDAAIIVSGAAGEGRLDLILDIIQRIQSNDLAAPTISRFVDVGTSTTAHESERSTISVLAAPPSLAAFQSREHKHPFILRAYARDWPALTDRPWASTDYLRSVAGPGRVVPVEVGRDYRTEAWSQKLVPFDTFLASLDAPSDAPLYLAQHSLLMQFPALRADMEVPDYVYADLPRPPDCPPPANDEQLVINAWLGPGGTISPAHTDPYFNTYVQVVGSKTVWMAPPRCGAGMYATGNTSRVDVFAAEHPEHPEFASQVEGFAMRATLGPGDLLYMPAGWWHAMRAESRSFSVSMWF</sequence>
<dbReference type="Gene3D" id="2.60.120.650">
    <property type="entry name" value="Cupin"/>
    <property type="match status" value="1"/>
</dbReference>
<dbReference type="SUPFAM" id="SSF51197">
    <property type="entry name" value="Clavaminate synthase-like"/>
    <property type="match status" value="1"/>
</dbReference>
<evidence type="ECO:0000259" key="1">
    <source>
        <dbReference type="PROSITE" id="PS51184"/>
    </source>
</evidence>
<dbReference type="PANTHER" id="PTHR12461">
    <property type="entry name" value="HYPOXIA-INDUCIBLE FACTOR 1 ALPHA INHIBITOR-RELATED"/>
    <property type="match status" value="1"/>
</dbReference>
<evidence type="ECO:0000313" key="2">
    <source>
        <dbReference type="EMBL" id="KAJ7771661.1"/>
    </source>
</evidence>
<dbReference type="CDD" id="cd02208">
    <property type="entry name" value="cupin_RmlC-like"/>
    <property type="match status" value="1"/>
</dbReference>
<proteinExistence type="predicted"/>
<dbReference type="Proteomes" id="UP001215598">
    <property type="component" value="Unassembled WGS sequence"/>
</dbReference>
<dbReference type="InterPro" id="IPR041667">
    <property type="entry name" value="Cupin_8"/>
</dbReference>
<organism evidence="2 3">
    <name type="scientific">Mycena metata</name>
    <dbReference type="NCBI Taxonomy" id="1033252"/>
    <lineage>
        <taxon>Eukaryota</taxon>
        <taxon>Fungi</taxon>
        <taxon>Dikarya</taxon>
        <taxon>Basidiomycota</taxon>
        <taxon>Agaricomycotina</taxon>
        <taxon>Agaricomycetes</taxon>
        <taxon>Agaricomycetidae</taxon>
        <taxon>Agaricales</taxon>
        <taxon>Marasmiineae</taxon>
        <taxon>Mycenaceae</taxon>
        <taxon>Mycena</taxon>
    </lineage>
</organism>
<dbReference type="PROSITE" id="PS51184">
    <property type="entry name" value="JMJC"/>
    <property type="match status" value="1"/>
</dbReference>
<gene>
    <name evidence="2" type="ORF">B0H16DRAFT_1514254</name>
</gene>
<dbReference type="EMBL" id="JARKIB010000015">
    <property type="protein sequence ID" value="KAJ7771661.1"/>
    <property type="molecule type" value="Genomic_DNA"/>
</dbReference>
<dbReference type="InterPro" id="IPR003347">
    <property type="entry name" value="JmjC_dom"/>
</dbReference>
<dbReference type="PANTHER" id="PTHR12461:SF94">
    <property type="entry name" value="JMJC DOMAIN-CONTAINING PROTEIN"/>
    <property type="match status" value="1"/>
</dbReference>
<evidence type="ECO:0000313" key="3">
    <source>
        <dbReference type="Proteomes" id="UP001215598"/>
    </source>
</evidence>
<dbReference type="AlphaFoldDB" id="A0AAD7JTW8"/>
<name>A0AAD7JTW8_9AGAR</name>
<accession>A0AAD7JTW8</accession>
<feature type="domain" description="JmjC" evidence="1">
    <location>
        <begin position="233"/>
        <end position="384"/>
    </location>
</feature>